<sequence>MNRREFLAGSAALSVAGLAGGDAQAGTVLRASTWMPPQHVLNRSVLAVWAKEIESASGGQLRVSTLPKAVAAPPGTFDAIADGVADIAMNVHGYTPGRFLLSTLAEFPGAGDSAEIASVAYQRVYAKHLARFDQDKKLKVLAVFTNGPGHIFNVRRPVRSVADLKDLRIRVGGGAANDIARLLDVSAVLKPASESYELLSSGIVDGVFFPSEPIATFKLDGIVKHGTLVPGGLYNTSWAMVMNRASYDRLSADLRDIVDARSGETLARLIGRAQDETDRSALAKIRASGIDLVTADAAFVAEIKARIRPLEASWSEQIKKLGADGSALLEAYRAELAVAAN</sequence>
<evidence type="ECO:0000256" key="1">
    <source>
        <dbReference type="ARBA" id="ARBA00022729"/>
    </source>
</evidence>
<dbReference type="Proteomes" id="UP000438991">
    <property type="component" value="Unassembled WGS sequence"/>
</dbReference>
<comment type="caution">
    <text evidence="2">The sequence shown here is derived from an EMBL/GenBank/DDBJ whole genome shotgun (WGS) entry which is preliminary data.</text>
</comment>
<evidence type="ECO:0000313" key="2">
    <source>
        <dbReference type="EMBL" id="MTW15200.1"/>
    </source>
</evidence>
<organism evidence="2 3">
    <name type="scientific">Rhodoplanes serenus</name>
    <dbReference type="NCBI Taxonomy" id="200615"/>
    <lineage>
        <taxon>Bacteria</taxon>
        <taxon>Pseudomonadati</taxon>
        <taxon>Pseudomonadota</taxon>
        <taxon>Alphaproteobacteria</taxon>
        <taxon>Hyphomicrobiales</taxon>
        <taxon>Nitrobacteraceae</taxon>
        <taxon>Rhodoplanes</taxon>
    </lineage>
</organism>
<name>A0A9X5ARK1_9BRAD</name>
<gene>
    <name evidence="2" type="ORF">GJ689_03150</name>
</gene>
<dbReference type="RefSeq" id="WP_155478535.1">
    <property type="nucleotide sequence ID" value="NZ_WNKV01000002.1"/>
</dbReference>
<dbReference type="InterPro" id="IPR018389">
    <property type="entry name" value="DctP_fam"/>
</dbReference>
<dbReference type="InterPro" id="IPR038404">
    <property type="entry name" value="TRAP_DctP_sf"/>
</dbReference>
<dbReference type="Gene3D" id="3.40.190.170">
    <property type="entry name" value="Bacterial extracellular solute-binding protein, family 7"/>
    <property type="match status" value="1"/>
</dbReference>
<dbReference type="GO" id="GO:0055085">
    <property type="term" value="P:transmembrane transport"/>
    <property type="evidence" value="ECO:0007669"/>
    <property type="project" value="InterPro"/>
</dbReference>
<accession>A0A9X5ARK1</accession>
<protein>
    <submittedName>
        <fullName evidence="2">ABC transporter substrate-binding protein</fullName>
    </submittedName>
</protein>
<dbReference type="NCBIfam" id="NF037995">
    <property type="entry name" value="TRAP_S1"/>
    <property type="match status" value="1"/>
</dbReference>
<dbReference type="EMBL" id="WNKV01000002">
    <property type="protein sequence ID" value="MTW15200.1"/>
    <property type="molecule type" value="Genomic_DNA"/>
</dbReference>
<dbReference type="PANTHER" id="PTHR33376:SF15">
    <property type="entry name" value="BLL6794 PROTEIN"/>
    <property type="match status" value="1"/>
</dbReference>
<dbReference type="AlphaFoldDB" id="A0A9X5ARK1"/>
<dbReference type="PROSITE" id="PS51318">
    <property type="entry name" value="TAT"/>
    <property type="match status" value="1"/>
</dbReference>
<reference evidence="2 3" key="1">
    <citation type="submission" date="2019-11" db="EMBL/GenBank/DDBJ databases">
        <title>Whole-genome sequence of Rhodoplanes serenus DSM 18633, type strain.</title>
        <authorList>
            <person name="Kyndt J.A."/>
            <person name="Meyer T.E."/>
        </authorList>
    </citation>
    <scope>NUCLEOTIDE SEQUENCE [LARGE SCALE GENOMIC DNA]</scope>
    <source>
        <strain evidence="2 3">DSM 18633</strain>
    </source>
</reference>
<evidence type="ECO:0000313" key="3">
    <source>
        <dbReference type="Proteomes" id="UP000438991"/>
    </source>
</evidence>
<keyword evidence="1" id="KW-0732">Signal</keyword>
<dbReference type="CDD" id="cd13665">
    <property type="entry name" value="PBP2_TRAP_Dctp3_4"/>
    <property type="match status" value="1"/>
</dbReference>
<dbReference type="Pfam" id="PF03480">
    <property type="entry name" value="DctP"/>
    <property type="match status" value="1"/>
</dbReference>
<proteinExistence type="predicted"/>
<dbReference type="PANTHER" id="PTHR33376">
    <property type="match status" value="1"/>
</dbReference>
<dbReference type="InterPro" id="IPR006311">
    <property type="entry name" value="TAT_signal"/>
</dbReference>